<comment type="caution">
    <text evidence="2">The sequence shown here is derived from an EMBL/GenBank/DDBJ whole genome shotgun (WGS) entry which is preliminary data.</text>
</comment>
<feature type="region of interest" description="Disordered" evidence="1">
    <location>
        <begin position="380"/>
        <end position="443"/>
    </location>
</feature>
<feature type="region of interest" description="Disordered" evidence="1">
    <location>
        <begin position="153"/>
        <end position="198"/>
    </location>
</feature>
<evidence type="ECO:0000256" key="1">
    <source>
        <dbReference type="SAM" id="MobiDB-lite"/>
    </source>
</evidence>
<dbReference type="EMBL" id="BMAR01000008">
    <property type="protein sequence ID" value="GFR44553.1"/>
    <property type="molecule type" value="Genomic_DNA"/>
</dbReference>
<feature type="non-terminal residue" evidence="2">
    <location>
        <position position="1"/>
    </location>
</feature>
<protein>
    <submittedName>
        <fullName evidence="2">Uncharacterized protein</fullName>
    </submittedName>
</protein>
<feature type="region of interest" description="Disordered" evidence="1">
    <location>
        <begin position="1"/>
        <end position="23"/>
    </location>
</feature>
<accession>A0AAD3HKY7</accession>
<feature type="compositionally biased region" description="Low complexity" evidence="1">
    <location>
        <begin position="512"/>
        <end position="523"/>
    </location>
</feature>
<feature type="compositionally biased region" description="Low complexity" evidence="1">
    <location>
        <begin position="171"/>
        <end position="181"/>
    </location>
</feature>
<gene>
    <name evidence="2" type="ORF">Agub_g5824</name>
</gene>
<feature type="region of interest" description="Disordered" evidence="1">
    <location>
        <begin position="485"/>
        <end position="531"/>
    </location>
</feature>
<keyword evidence="3" id="KW-1185">Reference proteome</keyword>
<proteinExistence type="predicted"/>
<feature type="non-terminal residue" evidence="2">
    <location>
        <position position="710"/>
    </location>
</feature>
<dbReference type="Proteomes" id="UP001054857">
    <property type="component" value="Unassembled WGS sequence"/>
</dbReference>
<dbReference type="AlphaFoldDB" id="A0AAD3HKY7"/>
<feature type="compositionally biased region" description="Basic and acidic residues" evidence="1">
    <location>
        <begin position="9"/>
        <end position="18"/>
    </location>
</feature>
<reference evidence="2 3" key="1">
    <citation type="journal article" date="2021" name="Sci. Rep.">
        <title>Genome sequencing of the multicellular alga Astrephomene provides insights into convergent evolution of germ-soma differentiation.</title>
        <authorList>
            <person name="Yamashita S."/>
            <person name="Yamamoto K."/>
            <person name="Matsuzaki R."/>
            <person name="Suzuki S."/>
            <person name="Yamaguchi H."/>
            <person name="Hirooka S."/>
            <person name="Minakuchi Y."/>
            <person name="Miyagishima S."/>
            <person name="Kawachi M."/>
            <person name="Toyoda A."/>
            <person name="Nozaki H."/>
        </authorList>
    </citation>
    <scope>NUCLEOTIDE SEQUENCE [LARGE SCALE GENOMIC DNA]</scope>
    <source>
        <strain evidence="2 3">NIES-4017</strain>
    </source>
</reference>
<evidence type="ECO:0000313" key="3">
    <source>
        <dbReference type="Proteomes" id="UP001054857"/>
    </source>
</evidence>
<evidence type="ECO:0000313" key="2">
    <source>
        <dbReference type="EMBL" id="GFR44553.1"/>
    </source>
</evidence>
<sequence>EAALLAAHPGEEQQRRNADSAAATSSTASYDSSVLQGLLAALAATGCPVGLLLEIAAAVTLSSSSSSVTAAAYDSKEAGAAVTVTAPTAAVEVVSEAVGAAVDAALEGIMREAADADAGAGGDAGRGVDGDGMTRLRGVVACLETQPVATTATAADDAPAADARAGREEGPAAAAAPAAAAKTSASAHGEVAAPPPPPAEVLRSLRDVAWRRLQGFTEGRLAALERLMPAAAARLLDLQASLGTCAVWADWSGGASADPHAHRLRVLLSRTRGLLSHLEPPAPPISPLTEIQPTTAAAAAAGDTASALEVALEDVESCEAAGRFFERLMEGVRQQHGSTAGKWQESKEGGEVVAVAPLRPEQLRLLWRLLAEVWQDGAVWSSGGGEEEGRREKEEEGGNGDAAAAPEEQLAKGGQEAPGGGDVSDVSSSSSGGSGDGSSGKRGVSPLQRCWRLLAGELLRAGQLRELLRLLDPFLPQQGLARPAEASAAATAAQDGSDNTDISEDGAPAPSPSAVQQPSSLSPRQHPRKAPLLPLSETDMQNLIATAAAASSSSFSSSEGGIAGSEGTTQAAAVPADTATAAGITDTAAGVAWCLGLASPYPEQRRRALQDLLRPTSAAGAAFASAATDADVTVASSGEAVRQHCCCHQPPAEDVAVLLLTLLVRSGDVLRLAEPVAADAAATSCSPCHPLLPRLVALLPAAPPPSSSSS</sequence>
<feature type="compositionally biased region" description="Low complexity" evidence="1">
    <location>
        <begin position="153"/>
        <end position="163"/>
    </location>
</feature>
<name>A0AAD3HKY7_9CHLO</name>
<feature type="compositionally biased region" description="Basic and acidic residues" evidence="1">
    <location>
        <begin position="387"/>
        <end position="396"/>
    </location>
</feature>
<organism evidence="2 3">
    <name type="scientific">Astrephomene gubernaculifera</name>
    <dbReference type="NCBI Taxonomy" id="47775"/>
    <lineage>
        <taxon>Eukaryota</taxon>
        <taxon>Viridiplantae</taxon>
        <taxon>Chlorophyta</taxon>
        <taxon>core chlorophytes</taxon>
        <taxon>Chlorophyceae</taxon>
        <taxon>CS clade</taxon>
        <taxon>Chlamydomonadales</taxon>
        <taxon>Astrephomenaceae</taxon>
        <taxon>Astrephomene</taxon>
    </lineage>
</organism>